<keyword evidence="8 11" id="KW-0129">CBS domain</keyword>
<evidence type="ECO:0000256" key="4">
    <source>
        <dbReference type="ARBA" id="ARBA00022692"/>
    </source>
</evidence>
<evidence type="ECO:0000256" key="2">
    <source>
        <dbReference type="ARBA" id="ARBA00009476"/>
    </source>
</evidence>
<sequence length="1039" mass="111964">MTKVFGTKNAPNQRVSESLDYEPVQNKIFYERMKAAKKERHLFGYTGHTLAKFIITMVSGILTGVFAVWMSSTVGTMFEWKNGFVQELLDEEGEHRVFIAYLWHAAYSCLLVSFAVALVQYWAPQAAGAGVTLVMAYLNGNHVPNLLRLRTLITKFVGTCCSVSAGLPMGPEGPMVHIGACLASVITYAECTCIRSGRWLSCCKRAKSREAQILEKMKVLDDIVSDSDHREFVSAGTAAGISAAFGAPIGGVLFAMEEACSFWNRQVSYRHLASRKTSWRCFLAAVCATFTLQSLSKNAAHGMISFTGVHNYENRDWLMQLPFILINAGVAGLLGAAFNSMRMWLWKLRASKTRHVLRIAEVIGLAFMCTTCGFFFAWTAGKCIPKNPEWGEEYGIKFLCEEGEHNDLATLFLSSSHHTIVNLFSMGHNPGEAYVVHFTQGSLVLFVVIYLILMSVGAGVAIPGGLFMPSIMVGAAWGGLWGSALRDWLQHWNIQPGVYGVMAASSVLAGVFRSNVSLVVLVMEGTRGIEFMFGIILSVVVANWVAHHIHHDGVYESELERIGNLYFLRDEAPHRLHTLTAEMIMATGVVGFRPVESVANVLAALHSTTHNGFPIAFTPEGGDAWPIVRSGLNHGAAGSHGSLVSLAQLGAMQERMLQGTPTPEPGSPGLAPPVPAAAMGEVTAAAAAAVVGAAPAAAAGGSPVPAGAVGGGVVASCEGGRLEGVILRSQLLVLLQRRHFCDQHGRPVGREYNEKEEIDLETEMRTFFRRYFTHNRYVSATATPLEALQLQNGSVDLSSLFIDMRPYMNRSPFTVRRDCSASRAHQAFVLLGLRHLIVVDAQNRIVGICTRKDLDHAAGHGWWRMSAQAPKPSRHSKRPAPFNSFLRHIPSVPNFITKLVNKEADGAAARTAAAAAGEDSKAPYELDEEEAAEHERQGLRGSGDGDSDGEESREPSGFFRAFRAGAAGSRQQPSAAGGSSSSSQQPREQANIPVAGSGGSVTAAAGEAGLQFGPLGGSSAAGNSQQQQQQQQPGSRGLY</sequence>
<evidence type="ECO:0000256" key="6">
    <source>
        <dbReference type="ARBA" id="ARBA00022989"/>
    </source>
</evidence>
<feature type="compositionally biased region" description="Low complexity" evidence="13">
    <location>
        <begin position="955"/>
        <end position="987"/>
    </location>
</feature>
<proteinExistence type="inferred from homology"/>
<reference evidence="15 16" key="1">
    <citation type="submission" date="2016-10" db="EMBL/GenBank/DDBJ databases">
        <authorList>
            <person name="Cai Z."/>
        </authorList>
    </citation>
    <scope>NUCLEOTIDE SEQUENCE [LARGE SCALE GENOMIC DNA]</scope>
</reference>
<accession>A0A383VY72</accession>
<dbReference type="GO" id="GO:0016020">
    <property type="term" value="C:membrane"/>
    <property type="evidence" value="ECO:0007669"/>
    <property type="project" value="UniProtKB-SubCell"/>
</dbReference>
<dbReference type="InterPro" id="IPR000644">
    <property type="entry name" value="CBS_dom"/>
</dbReference>
<keyword evidence="6 12" id="KW-1133">Transmembrane helix</keyword>
<feature type="domain" description="CBS" evidence="14">
    <location>
        <begin position="808"/>
        <end position="865"/>
    </location>
</feature>
<keyword evidence="7 12" id="KW-0406">Ion transport</keyword>
<evidence type="ECO:0000256" key="11">
    <source>
        <dbReference type="PROSITE-ProRule" id="PRU00703"/>
    </source>
</evidence>
<dbReference type="GO" id="GO:0005254">
    <property type="term" value="F:chloride channel activity"/>
    <property type="evidence" value="ECO:0007669"/>
    <property type="project" value="UniProtKB-UniRule"/>
</dbReference>
<feature type="transmembrane region" description="Helical" evidence="12">
    <location>
        <begin position="42"/>
        <end position="70"/>
    </location>
</feature>
<evidence type="ECO:0000256" key="12">
    <source>
        <dbReference type="RuleBase" id="RU361221"/>
    </source>
</evidence>
<evidence type="ECO:0000256" key="7">
    <source>
        <dbReference type="ARBA" id="ARBA00023065"/>
    </source>
</evidence>
<evidence type="ECO:0000256" key="3">
    <source>
        <dbReference type="ARBA" id="ARBA00022448"/>
    </source>
</evidence>
<evidence type="ECO:0000256" key="13">
    <source>
        <dbReference type="SAM" id="MobiDB-lite"/>
    </source>
</evidence>
<dbReference type="InterPro" id="IPR046342">
    <property type="entry name" value="CBS_dom_sf"/>
</dbReference>
<comment type="similarity">
    <text evidence="2 12">Belongs to the chloride channel (TC 2.A.49) family.</text>
</comment>
<keyword evidence="5" id="KW-0677">Repeat</keyword>
<dbReference type="InterPro" id="IPR051280">
    <property type="entry name" value="Cl-channel/antiporter"/>
</dbReference>
<dbReference type="PROSITE" id="PS51371">
    <property type="entry name" value="CBS"/>
    <property type="match status" value="1"/>
</dbReference>
<dbReference type="InterPro" id="IPR001807">
    <property type="entry name" value="ClC"/>
</dbReference>
<name>A0A383VY72_TETOB</name>
<dbReference type="EMBL" id="FNXT01000962">
    <property type="protein sequence ID" value="SZX69880.1"/>
    <property type="molecule type" value="Genomic_DNA"/>
</dbReference>
<evidence type="ECO:0000256" key="8">
    <source>
        <dbReference type="ARBA" id="ARBA00023122"/>
    </source>
</evidence>
<evidence type="ECO:0000259" key="14">
    <source>
        <dbReference type="PROSITE" id="PS51371"/>
    </source>
</evidence>
<evidence type="ECO:0000313" key="15">
    <source>
        <dbReference type="EMBL" id="SZX69880.1"/>
    </source>
</evidence>
<feature type="transmembrane region" description="Helical" evidence="12">
    <location>
        <begin position="434"/>
        <end position="453"/>
    </location>
</feature>
<keyword evidence="4 12" id="KW-0812">Transmembrane</keyword>
<dbReference type="Pfam" id="PF00654">
    <property type="entry name" value="Voltage_CLC"/>
    <property type="match status" value="1"/>
</dbReference>
<keyword evidence="9 12" id="KW-0472">Membrane</keyword>
<dbReference type="SUPFAM" id="SSF54631">
    <property type="entry name" value="CBS-domain pair"/>
    <property type="match status" value="1"/>
</dbReference>
<feature type="transmembrane region" description="Helical" evidence="12">
    <location>
        <begin position="529"/>
        <end position="546"/>
    </location>
</feature>
<dbReference type="SMART" id="SM00116">
    <property type="entry name" value="CBS"/>
    <property type="match status" value="1"/>
</dbReference>
<keyword evidence="10 12" id="KW-0868">Chloride</keyword>
<dbReference type="InterPro" id="IPR014743">
    <property type="entry name" value="Cl-channel_core"/>
</dbReference>
<evidence type="ECO:0000256" key="5">
    <source>
        <dbReference type="ARBA" id="ARBA00022737"/>
    </source>
</evidence>
<keyword evidence="3 12" id="KW-0813">Transport</keyword>
<organism evidence="15 16">
    <name type="scientific">Tetradesmus obliquus</name>
    <name type="common">Green alga</name>
    <name type="synonym">Acutodesmus obliquus</name>
    <dbReference type="NCBI Taxonomy" id="3088"/>
    <lineage>
        <taxon>Eukaryota</taxon>
        <taxon>Viridiplantae</taxon>
        <taxon>Chlorophyta</taxon>
        <taxon>core chlorophytes</taxon>
        <taxon>Chlorophyceae</taxon>
        <taxon>CS clade</taxon>
        <taxon>Sphaeropleales</taxon>
        <taxon>Scenedesmaceae</taxon>
        <taxon>Tetradesmus</taxon>
    </lineage>
</organism>
<dbReference type="AlphaFoldDB" id="A0A383VY72"/>
<feature type="transmembrane region" description="Helical" evidence="12">
    <location>
        <begin position="359"/>
        <end position="380"/>
    </location>
</feature>
<evidence type="ECO:0000313" key="16">
    <source>
        <dbReference type="Proteomes" id="UP000256970"/>
    </source>
</evidence>
<dbReference type="Gene3D" id="3.10.580.10">
    <property type="entry name" value="CBS-domain"/>
    <property type="match status" value="1"/>
</dbReference>
<feature type="compositionally biased region" description="Low complexity" evidence="13">
    <location>
        <begin position="1000"/>
        <end position="1009"/>
    </location>
</feature>
<feature type="transmembrane region" description="Helical" evidence="12">
    <location>
        <begin position="460"/>
        <end position="478"/>
    </location>
</feature>
<dbReference type="Gene3D" id="1.10.3080.10">
    <property type="entry name" value="Clc chloride channel"/>
    <property type="match status" value="1"/>
</dbReference>
<dbReference type="PRINTS" id="PR00762">
    <property type="entry name" value="CLCHANNEL"/>
</dbReference>
<dbReference type="STRING" id="3088.A0A383VY72"/>
<dbReference type="Proteomes" id="UP000256970">
    <property type="component" value="Unassembled WGS sequence"/>
</dbReference>
<feature type="transmembrane region" description="Helical" evidence="12">
    <location>
        <begin position="317"/>
        <end position="338"/>
    </location>
</feature>
<evidence type="ECO:0000256" key="1">
    <source>
        <dbReference type="ARBA" id="ARBA00004141"/>
    </source>
</evidence>
<keyword evidence="16" id="KW-1185">Reference proteome</keyword>
<comment type="caution">
    <text evidence="12">Lacks conserved residue(s) required for the propagation of feature annotation.</text>
</comment>
<dbReference type="PANTHER" id="PTHR11689">
    <property type="entry name" value="CHLORIDE CHANNEL PROTEIN CLC FAMILY MEMBER"/>
    <property type="match status" value="1"/>
</dbReference>
<dbReference type="PANTHER" id="PTHR11689:SF161">
    <property type="entry name" value="CHLORIDE CHANNEL PROTEIN"/>
    <property type="match status" value="1"/>
</dbReference>
<comment type="subcellular location">
    <subcellularLocation>
        <location evidence="1 12">Membrane</location>
        <topology evidence="1 12">Multi-pass membrane protein</topology>
    </subcellularLocation>
</comment>
<gene>
    <name evidence="15" type="ORF">BQ4739_LOCUS10149</name>
</gene>
<dbReference type="SUPFAM" id="SSF81340">
    <property type="entry name" value="Clc chloride channel"/>
    <property type="match status" value="1"/>
</dbReference>
<feature type="transmembrane region" description="Helical" evidence="12">
    <location>
        <begin position="498"/>
        <end position="522"/>
    </location>
</feature>
<feature type="transmembrane region" description="Helical" evidence="12">
    <location>
        <begin position="98"/>
        <end position="119"/>
    </location>
</feature>
<feature type="region of interest" description="Disordered" evidence="13">
    <location>
        <begin position="911"/>
        <end position="1039"/>
    </location>
</feature>
<protein>
    <recommendedName>
        <fullName evidence="12">Chloride channel protein</fullName>
    </recommendedName>
</protein>
<evidence type="ECO:0000256" key="10">
    <source>
        <dbReference type="ARBA" id="ARBA00023214"/>
    </source>
</evidence>
<evidence type="ECO:0000256" key="9">
    <source>
        <dbReference type="ARBA" id="ARBA00023136"/>
    </source>
</evidence>
<dbReference type="Pfam" id="PF00571">
    <property type="entry name" value="CBS"/>
    <property type="match status" value="1"/>
</dbReference>